<keyword evidence="11" id="KW-1185">Reference proteome</keyword>
<feature type="transmembrane region" description="Helical" evidence="8">
    <location>
        <begin position="50"/>
        <end position="68"/>
    </location>
</feature>
<dbReference type="InterPro" id="IPR004812">
    <property type="entry name" value="Efflux_drug-R_Bcr/CmlA"/>
</dbReference>
<dbReference type="Proteomes" id="UP000094936">
    <property type="component" value="Unassembled WGS sequence"/>
</dbReference>
<feature type="transmembrane region" description="Helical" evidence="8">
    <location>
        <begin position="165"/>
        <end position="185"/>
    </location>
</feature>
<evidence type="ECO:0000256" key="3">
    <source>
        <dbReference type="ARBA" id="ARBA00022448"/>
    </source>
</evidence>
<keyword evidence="7 8" id="KW-0472">Membrane</keyword>
<feature type="transmembrane region" description="Helical" evidence="8">
    <location>
        <begin position="220"/>
        <end position="244"/>
    </location>
</feature>
<accession>A0A1C3EIP6</accession>
<keyword evidence="3 8" id="KW-0813">Transport</keyword>
<evidence type="ECO:0000256" key="7">
    <source>
        <dbReference type="ARBA" id="ARBA00023136"/>
    </source>
</evidence>
<sequence length="405" mass="44457">MQNSPVTERGFRFLMIMIFLAAAIETDIYLPSFPDIMTAFNTDEIMVQRILSFNFLGVCIASLFYGPASDAFGRKRVLNVGYFLFVLASFGCTIAPNIEVLIALRFIQGFGSAACFIIGTAVIFDLFKAEKAAKMCADLSTLVVSLIAFAPMLGGWINIQFNYHYNFLFIAVLSLVTALICYFYLPESLPEEKRQPLKVGQVARNYLTVLKNGSFWANTLICGMIFGSYMVFVSSMSLVFINHFGIDKEVFPLFQFGILASFVLASINASRLMERVGLKTLRNVGFGISLLANLALYMLPDIWQENAYVVTGLMAIFGVGAGLCGGIFFSASMEACPEHTGISSSLVTSIRLALVAVLVDISSKYFDGTLASVFTVMTACMAFSLVVFVLHERSKSTADFVEAET</sequence>
<evidence type="ECO:0000256" key="4">
    <source>
        <dbReference type="ARBA" id="ARBA00022475"/>
    </source>
</evidence>
<dbReference type="EMBL" id="LYBM01000019">
    <property type="protein sequence ID" value="ODA33105.1"/>
    <property type="molecule type" value="Genomic_DNA"/>
</dbReference>
<protein>
    <recommendedName>
        <fullName evidence="8">Bcr/CflA family efflux transporter</fullName>
    </recommendedName>
</protein>
<comment type="similarity">
    <text evidence="2 8">Belongs to the major facilitator superfamily. Bcr/CmlA family.</text>
</comment>
<evidence type="ECO:0000313" key="11">
    <source>
        <dbReference type="Proteomes" id="UP000094936"/>
    </source>
</evidence>
<dbReference type="OrthoDB" id="5670831at2"/>
<feature type="transmembrane region" description="Helical" evidence="8">
    <location>
        <begin position="12"/>
        <end position="30"/>
    </location>
</feature>
<proteinExistence type="inferred from homology"/>
<keyword evidence="5 8" id="KW-0812">Transmembrane</keyword>
<keyword evidence="6 8" id="KW-1133">Transmembrane helix</keyword>
<feature type="transmembrane region" description="Helical" evidence="8">
    <location>
        <begin position="371"/>
        <end position="390"/>
    </location>
</feature>
<comment type="subcellular location">
    <subcellularLocation>
        <location evidence="8">Cell inner membrane</location>
        <topology evidence="8">Multi-pass membrane protein</topology>
    </subcellularLocation>
    <subcellularLocation>
        <location evidence="1">Cell membrane</location>
        <topology evidence="1">Multi-pass membrane protein</topology>
    </subcellularLocation>
</comment>
<feature type="transmembrane region" description="Helical" evidence="8">
    <location>
        <begin position="306"/>
        <end position="329"/>
    </location>
</feature>
<evidence type="ECO:0000259" key="9">
    <source>
        <dbReference type="PROSITE" id="PS50850"/>
    </source>
</evidence>
<dbReference type="Pfam" id="PF07690">
    <property type="entry name" value="MFS_1"/>
    <property type="match status" value="1"/>
</dbReference>
<evidence type="ECO:0000256" key="5">
    <source>
        <dbReference type="ARBA" id="ARBA00022692"/>
    </source>
</evidence>
<feature type="transmembrane region" description="Helical" evidence="8">
    <location>
        <begin position="250"/>
        <end position="269"/>
    </location>
</feature>
<evidence type="ECO:0000256" key="8">
    <source>
        <dbReference type="RuleBase" id="RU365088"/>
    </source>
</evidence>
<dbReference type="GO" id="GO:0005886">
    <property type="term" value="C:plasma membrane"/>
    <property type="evidence" value="ECO:0007669"/>
    <property type="project" value="UniProtKB-SubCell"/>
</dbReference>
<evidence type="ECO:0000256" key="1">
    <source>
        <dbReference type="ARBA" id="ARBA00004651"/>
    </source>
</evidence>
<dbReference type="NCBIfam" id="TIGR00710">
    <property type="entry name" value="efflux_Bcr_CflA"/>
    <property type="match status" value="1"/>
</dbReference>
<feature type="transmembrane region" description="Helical" evidence="8">
    <location>
        <begin position="139"/>
        <end position="159"/>
    </location>
</feature>
<feature type="transmembrane region" description="Helical" evidence="8">
    <location>
        <begin position="281"/>
        <end position="300"/>
    </location>
</feature>
<feature type="transmembrane region" description="Helical" evidence="8">
    <location>
        <begin position="341"/>
        <end position="359"/>
    </location>
</feature>
<keyword evidence="4" id="KW-1003">Cell membrane</keyword>
<dbReference type="GO" id="GO:0042910">
    <property type="term" value="F:xenobiotic transmembrane transporter activity"/>
    <property type="evidence" value="ECO:0007669"/>
    <property type="project" value="InterPro"/>
</dbReference>
<dbReference type="InterPro" id="IPR011701">
    <property type="entry name" value="MFS"/>
</dbReference>
<dbReference type="GO" id="GO:1990961">
    <property type="term" value="P:xenobiotic detoxification by transmembrane export across the plasma membrane"/>
    <property type="evidence" value="ECO:0007669"/>
    <property type="project" value="InterPro"/>
</dbReference>
<evidence type="ECO:0000256" key="6">
    <source>
        <dbReference type="ARBA" id="ARBA00022989"/>
    </source>
</evidence>
<gene>
    <name evidence="10" type="ORF">A8L45_11755</name>
</gene>
<dbReference type="Gene3D" id="1.20.1720.10">
    <property type="entry name" value="Multidrug resistance protein D"/>
    <property type="match status" value="1"/>
</dbReference>
<dbReference type="RefSeq" id="WP_068902462.1">
    <property type="nucleotide sequence ID" value="NZ_JBHUIF010000002.1"/>
</dbReference>
<feature type="transmembrane region" description="Helical" evidence="8">
    <location>
        <begin position="110"/>
        <end position="127"/>
    </location>
</feature>
<dbReference type="InterPro" id="IPR020846">
    <property type="entry name" value="MFS_dom"/>
</dbReference>
<name>A0A1C3EIP6_9GAMM</name>
<reference evidence="10 11" key="1">
    <citation type="submission" date="2016-05" db="EMBL/GenBank/DDBJ databases">
        <title>Genomic Taxonomy of the Vibrionaceae.</title>
        <authorList>
            <person name="Gomez-Gil B."/>
            <person name="Enciso-Ibarra J."/>
        </authorList>
    </citation>
    <scope>NUCLEOTIDE SEQUENCE [LARGE SCALE GENOMIC DNA]</scope>
    <source>
        <strain evidence="10 11">CAIM 1920</strain>
    </source>
</reference>
<dbReference type="SUPFAM" id="SSF103473">
    <property type="entry name" value="MFS general substrate transporter"/>
    <property type="match status" value="1"/>
</dbReference>
<keyword evidence="8" id="KW-0997">Cell inner membrane</keyword>
<feature type="transmembrane region" description="Helical" evidence="8">
    <location>
        <begin position="80"/>
        <end position="104"/>
    </location>
</feature>
<dbReference type="PROSITE" id="PS50850">
    <property type="entry name" value="MFS"/>
    <property type="match status" value="1"/>
</dbReference>
<dbReference type="PANTHER" id="PTHR43124:SF3">
    <property type="entry name" value="CHLORAMPHENICOL EFFLUX PUMP RV0191"/>
    <property type="match status" value="1"/>
</dbReference>
<dbReference type="PANTHER" id="PTHR43124">
    <property type="entry name" value="PURINE EFFLUX PUMP PBUE"/>
    <property type="match status" value="1"/>
</dbReference>
<dbReference type="InterPro" id="IPR050189">
    <property type="entry name" value="MFS_Efflux_Transporters"/>
</dbReference>
<dbReference type="InterPro" id="IPR036259">
    <property type="entry name" value="MFS_trans_sf"/>
</dbReference>
<feature type="domain" description="Major facilitator superfamily (MFS) profile" evidence="9">
    <location>
        <begin position="11"/>
        <end position="395"/>
    </location>
</feature>
<comment type="caution">
    <text evidence="10">The sequence shown here is derived from an EMBL/GenBank/DDBJ whole genome shotgun (WGS) entry which is preliminary data.</text>
</comment>
<organism evidence="10 11">
    <name type="scientific">Veronia pacifica</name>
    <dbReference type="NCBI Taxonomy" id="1080227"/>
    <lineage>
        <taxon>Bacteria</taxon>
        <taxon>Pseudomonadati</taxon>
        <taxon>Pseudomonadota</taxon>
        <taxon>Gammaproteobacteria</taxon>
        <taxon>Vibrionales</taxon>
        <taxon>Vibrionaceae</taxon>
        <taxon>Veronia</taxon>
    </lineage>
</organism>
<evidence type="ECO:0000313" key="10">
    <source>
        <dbReference type="EMBL" id="ODA33105.1"/>
    </source>
</evidence>
<dbReference type="AlphaFoldDB" id="A0A1C3EIP6"/>
<dbReference type="STRING" id="1080227.A8L45_11755"/>
<dbReference type="CDD" id="cd17320">
    <property type="entry name" value="MFS_MdfA_MDR_like"/>
    <property type="match status" value="1"/>
</dbReference>
<evidence type="ECO:0000256" key="2">
    <source>
        <dbReference type="ARBA" id="ARBA00006236"/>
    </source>
</evidence>